<evidence type="ECO:0000313" key="4">
    <source>
        <dbReference type="Proteomes" id="UP000285575"/>
    </source>
</evidence>
<dbReference type="NCBIfam" id="TIGR02595">
    <property type="entry name" value="PEP_CTERM"/>
    <property type="match status" value="1"/>
</dbReference>
<proteinExistence type="predicted"/>
<organism evidence="3 4">
    <name type="scientific">Rubrivivax rivuli</name>
    <dbReference type="NCBI Taxonomy" id="1862385"/>
    <lineage>
        <taxon>Bacteria</taxon>
        <taxon>Pseudomonadati</taxon>
        <taxon>Pseudomonadota</taxon>
        <taxon>Betaproteobacteria</taxon>
        <taxon>Burkholderiales</taxon>
        <taxon>Sphaerotilaceae</taxon>
        <taxon>Rubrivivax</taxon>
    </lineage>
</organism>
<reference evidence="3 4" key="1">
    <citation type="submission" date="2019-01" db="EMBL/GenBank/DDBJ databases">
        <authorList>
            <person name="Chen W.-M."/>
        </authorList>
    </citation>
    <scope>NUCLEOTIDE SEQUENCE [LARGE SCALE GENOMIC DNA]</scope>
    <source>
        <strain evidence="3 4">KYPY4</strain>
    </source>
</reference>
<dbReference type="Pfam" id="PF07589">
    <property type="entry name" value="PEP-CTERM"/>
    <property type="match status" value="1"/>
</dbReference>
<feature type="chain" id="PRO_5019496568" evidence="1">
    <location>
        <begin position="36"/>
        <end position="211"/>
    </location>
</feature>
<keyword evidence="4" id="KW-1185">Reference proteome</keyword>
<dbReference type="Proteomes" id="UP000285575">
    <property type="component" value="Unassembled WGS sequence"/>
</dbReference>
<feature type="domain" description="Ice-binding protein C-terminal" evidence="2">
    <location>
        <begin position="184"/>
        <end position="207"/>
    </location>
</feature>
<comment type="caution">
    <text evidence="3">The sequence shown here is derived from an EMBL/GenBank/DDBJ whole genome shotgun (WGS) entry which is preliminary data.</text>
</comment>
<sequence>MKCTNTIPELSMRFTKLAVATGLLAALFSAQHAVAGPINTTGATSVGGHCICFGYNGMGQSFTAEDSSVSIGVLVGDANVHLGALSMTFRLLQGAGPSGPVLSSFVFSPLVNDGLKWFDFNVSGTPLTVGQVYSVTVTSVSGRGMVARTNADLYAGGNAFLSNGQNYGEMSIRVQPLATTPSGVPEPGSLALAGLALAAAGLARRRRAHSA</sequence>
<dbReference type="AlphaFoldDB" id="A0A437RQH2"/>
<protein>
    <submittedName>
        <fullName evidence="3">PEP-CTERM sorting domain-containing protein</fullName>
    </submittedName>
</protein>
<evidence type="ECO:0000259" key="2">
    <source>
        <dbReference type="Pfam" id="PF07589"/>
    </source>
</evidence>
<evidence type="ECO:0000256" key="1">
    <source>
        <dbReference type="SAM" id="SignalP"/>
    </source>
</evidence>
<accession>A0A437RQH2</accession>
<evidence type="ECO:0000313" key="3">
    <source>
        <dbReference type="EMBL" id="RVU49036.1"/>
    </source>
</evidence>
<dbReference type="EMBL" id="SACR01000001">
    <property type="protein sequence ID" value="RVU49036.1"/>
    <property type="molecule type" value="Genomic_DNA"/>
</dbReference>
<feature type="signal peptide" evidence="1">
    <location>
        <begin position="1"/>
        <end position="35"/>
    </location>
</feature>
<gene>
    <name evidence="3" type="ORF">EOE66_00125</name>
</gene>
<keyword evidence="1" id="KW-0732">Signal</keyword>
<name>A0A437RQH2_9BURK</name>
<dbReference type="InterPro" id="IPR013424">
    <property type="entry name" value="Ice-binding_C"/>
</dbReference>